<evidence type="ECO:0000313" key="11">
    <source>
        <dbReference type="EMBL" id="GGJ88803.1"/>
    </source>
</evidence>
<reference evidence="11" key="1">
    <citation type="journal article" date="2014" name="Int. J. Syst. Evol. Microbiol.">
        <title>Complete genome sequence of Corynebacterium casei LMG S-19264T (=DSM 44701T), isolated from a smear-ripened cheese.</title>
        <authorList>
            <consortium name="US DOE Joint Genome Institute (JGI-PGF)"/>
            <person name="Walter F."/>
            <person name="Albersmeier A."/>
            <person name="Kalinowski J."/>
            <person name="Ruckert C."/>
        </authorList>
    </citation>
    <scope>NUCLEOTIDE SEQUENCE</scope>
    <source>
        <strain evidence="11">JCM 3090</strain>
    </source>
</reference>
<keyword evidence="7" id="KW-0482">Metalloprotease</keyword>
<dbReference type="SUPFAM" id="SSF55486">
    <property type="entry name" value="Metalloproteases ('zincins'), catalytic domain"/>
    <property type="match status" value="1"/>
</dbReference>
<keyword evidence="3" id="KW-0479">Metal-binding</keyword>
<evidence type="ECO:0000256" key="9">
    <source>
        <dbReference type="SAM" id="SignalP"/>
    </source>
</evidence>
<dbReference type="Pfam" id="PF05572">
    <property type="entry name" value="Peptidase_M43"/>
    <property type="match status" value="1"/>
</dbReference>
<organism evidence="11 12">
    <name type="scientific">Pilimelia anulata</name>
    <dbReference type="NCBI Taxonomy" id="53371"/>
    <lineage>
        <taxon>Bacteria</taxon>
        <taxon>Bacillati</taxon>
        <taxon>Actinomycetota</taxon>
        <taxon>Actinomycetes</taxon>
        <taxon>Micromonosporales</taxon>
        <taxon>Micromonosporaceae</taxon>
        <taxon>Pilimelia</taxon>
    </lineage>
</organism>
<evidence type="ECO:0000313" key="12">
    <source>
        <dbReference type="Proteomes" id="UP000649739"/>
    </source>
</evidence>
<protein>
    <recommendedName>
        <fullName evidence="10">Peptidase M43 pregnancy-associated plasma-A domain-containing protein</fullName>
    </recommendedName>
</protein>
<feature type="chain" id="PRO_5038755833" description="Peptidase M43 pregnancy-associated plasma-A domain-containing protein" evidence="9">
    <location>
        <begin position="27"/>
        <end position="345"/>
    </location>
</feature>
<dbReference type="PANTHER" id="PTHR47466">
    <property type="match status" value="1"/>
</dbReference>
<keyword evidence="4 9" id="KW-0732">Signal</keyword>
<comment type="caution">
    <text evidence="11">The sequence shown here is derived from an EMBL/GenBank/DDBJ whole genome shotgun (WGS) entry which is preliminary data.</text>
</comment>
<evidence type="ECO:0000256" key="6">
    <source>
        <dbReference type="ARBA" id="ARBA00022833"/>
    </source>
</evidence>
<dbReference type="EMBL" id="BMQB01000003">
    <property type="protein sequence ID" value="GGJ88803.1"/>
    <property type="molecule type" value="Genomic_DNA"/>
</dbReference>
<dbReference type="RefSeq" id="WP_189169610.1">
    <property type="nucleotide sequence ID" value="NZ_BMQB01000003.1"/>
</dbReference>
<dbReference type="CDD" id="cd04275">
    <property type="entry name" value="ZnMc_pappalysin_like"/>
    <property type="match status" value="1"/>
</dbReference>
<dbReference type="Gene3D" id="3.40.390.10">
    <property type="entry name" value="Collagenase (Catalytic Domain)"/>
    <property type="match status" value="1"/>
</dbReference>
<feature type="signal peptide" evidence="9">
    <location>
        <begin position="1"/>
        <end position="26"/>
    </location>
</feature>
<feature type="domain" description="Peptidase M43 pregnancy-associated plasma-A" evidence="10">
    <location>
        <begin position="218"/>
        <end position="337"/>
    </location>
</feature>
<dbReference type="Proteomes" id="UP000649739">
    <property type="component" value="Unassembled WGS sequence"/>
</dbReference>
<evidence type="ECO:0000256" key="4">
    <source>
        <dbReference type="ARBA" id="ARBA00022729"/>
    </source>
</evidence>
<evidence type="ECO:0000256" key="1">
    <source>
        <dbReference type="ARBA" id="ARBA00008721"/>
    </source>
</evidence>
<evidence type="ECO:0000256" key="8">
    <source>
        <dbReference type="ARBA" id="ARBA00023157"/>
    </source>
</evidence>
<sequence length="345" mass="36971">MRRHRVTTLFAVLAAAVLATAPLPTAGPAAAVAPLAATATPHPDPCAPGTEQSLNVTTSAAAVMRPFPGEEQGLIPGLAAGLVPAIRHPLGAGLTRLQRLLRERQLARLTRGLTEAMLPRAVTVPVVVHVVSADGTRATGDVTDEMVRRQVEVLNEAYAGKQGGVPTPFSFRLDAINRVVEPRWANITYDSAAEREMKRELRRGGRGTLNVYVGRLATRVAGWSTFPKDGGDAGDGVVLLSETLPGGQVRRYNEGDTAVHEVGHWLNLYHTFEGGCADDGDHVADTPATAVAAVGCPDGQDSCRERPGADPIHNFLDYSQDECMYEFTPGQVLRMRRSWVAYRAD</sequence>
<keyword evidence="2" id="KW-0645">Protease</keyword>
<keyword evidence="5" id="KW-0378">Hydrolase</keyword>
<keyword evidence="12" id="KW-1185">Reference proteome</keyword>
<keyword evidence="6" id="KW-0862">Zinc</keyword>
<dbReference type="InterPro" id="IPR024079">
    <property type="entry name" value="MetalloPept_cat_dom_sf"/>
</dbReference>
<comment type="similarity">
    <text evidence="1">Belongs to the peptidase M43B family.</text>
</comment>
<dbReference type="GO" id="GO:0008237">
    <property type="term" value="F:metallopeptidase activity"/>
    <property type="evidence" value="ECO:0007669"/>
    <property type="project" value="UniProtKB-KW"/>
</dbReference>
<dbReference type="PANTHER" id="PTHR47466:SF1">
    <property type="entry name" value="METALLOPROTEASE MEP1 (AFU_ORTHOLOGUE AFUA_1G07730)-RELATED"/>
    <property type="match status" value="1"/>
</dbReference>
<dbReference type="GO" id="GO:0046872">
    <property type="term" value="F:metal ion binding"/>
    <property type="evidence" value="ECO:0007669"/>
    <property type="project" value="UniProtKB-KW"/>
</dbReference>
<keyword evidence="8" id="KW-1015">Disulfide bond</keyword>
<evidence type="ECO:0000259" key="10">
    <source>
        <dbReference type="Pfam" id="PF05572"/>
    </source>
</evidence>
<reference evidence="11" key="2">
    <citation type="submission" date="2020-09" db="EMBL/GenBank/DDBJ databases">
        <authorList>
            <person name="Sun Q."/>
            <person name="Ohkuma M."/>
        </authorList>
    </citation>
    <scope>NUCLEOTIDE SEQUENCE</scope>
    <source>
        <strain evidence="11">JCM 3090</strain>
    </source>
</reference>
<dbReference type="InterPro" id="IPR008754">
    <property type="entry name" value="Peptidase_M43"/>
</dbReference>
<evidence type="ECO:0000256" key="3">
    <source>
        <dbReference type="ARBA" id="ARBA00022723"/>
    </source>
</evidence>
<evidence type="ECO:0000256" key="5">
    <source>
        <dbReference type="ARBA" id="ARBA00022801"/>
    </source>
</evidence>
<proteinExistence type="inferred from homology"/>
<evidence type="ECO:0000256" key="2">
    <source>
        <dbReference type="ARBA" id="ARBA00022670"/>
    </source>
</evidence>
<dbReference type="GO" id="GO:0006508">
    <property type="term" value="P:proteolysis"/>
    <property type="evidence" value="ECO:0007669"/>
    <property type="project" value="UniProtKB-KW"/>
</dbReference>
<accession>A0A8J3F8P7</accession>
<evidence type="ECO:0000256" key="7">
    <source>
        <dbReference type="ARBA" id="ARBA00023049"/>
    </source>
</evidence>
<dbReference type="AlphaFoldDB" id="A0A8J3F8P7"/>
<gene>
    <name evidence="11" type="ORF">GCM10010123_18020</name>
</gene>
<name>A0A8J3F8P7_9ACTN</name>